<gene>
    <name evidence="4" type="ORF">SIID45300_00719</name>
</gene>
<accession>A0ABQ0C6B5</accession>
<evidence type="ECO:0000256" key="2">
    <source>
        <dbReference type="ARBA" id="ARBA00023004"/>
    </source>
</evidence>
<dbReference type="Proteomes" id="UP001628193">
    <property type="component" value="Unassembled WGS sequence"/>
</dbReference>
<dbReference type="InterPro" id="IPR038492">
    <property type="entry name" value="GBBH-like_N_sf"/>
</dbReference>
<protein>
    <recommendedName>
        <fullName evidence="3">Gamma-butyrobetaine hydroxylase-like N-terminal domain-containing protein</fullName>
    </recommendedName>
</protein>
<dbReference type="RefSeq" id="WP_420904119.1">
    <property type="nucleotide sequence ID" value="NZ_BAAFGK010000002.1"/>
</dbReference>
<organism evidence="4 5">
    <name type="scientific">Candidatus Magnetaquiglobus chichijimensis</name>
    <dbReference type="NCBI Taxonomy" id="3141448"/>
    <lineage>
        <taxon>Bacteria</taxon>
        <taxon>Pseudomonadati</taxon>
        <taxon>Pseudomonadota</taxon>
        <taxon>Magnetococcia</taxon>
        <taxon>Magnetococcales</taxon>
        <taxon>Candidatus Magnetaquicoccaceae</taxon>
        <taxon>Candidatus Magnetaquiglobus</taxon>
    </lineage>
</organism>
<dbReference type="PANTHER" id="PTHR35303:SF5">
    <property type="entry name" value="OS02G0197800 PROTEIN"/>
    <property type="match status" value="1"/>
</dbReference>
<evidence type="ECO:0000256" key="1">
    <source>
        <dbReference type="ARBA" id="ARBA00022723"/>
    </source>
</evidence>
<feature type="domain" description="Gamma-butyrobetaine hydroxylase-like N-terminal" evidence="3">
    <location>
        <begin position="12"/>
        <end position="95"/>
    </location>
</feature>
<evidence type="ECO:0000313" key="4">
    <source>
        <dbReference type="EMBL" id="GAB0056412.1"/>
    </source>
</evidence>
<comment type="caution">
    <text evidence="4">The sequence shown here is derived from an EMBL/GenBank/DDBJ whole genome shotgun (WGS) entry which is preliminary data.</text>
</comment>
<keyword evidence="1" id="KW-0479">Metal-binding</keyword>
<name>A0ABQ0C6B5_9PROT</name>
<dbReference type="Gene3D" id="3.30.2020.30">
    <property type="match status" value="1"/>
</dbReference>
<reference evidence="4 5" key="2">
    <citation type="submission" date="2024-09" db="EMBL/GenBank/DDBJ databases">
        <title>Draft genome sequence of Candidatus Magnetaquicoccaceae bacterium FCR-1.</title>
        <authorList>
            <person name="Shimoshige H."/>
            <person name="Shimamura S."/>
            <person name="Taoka A."/>
            <person name="Kobayashi H."/>
            <person name="Maekawa T."/>
        </authorList>
    </citation>
    <scope>NUCLEOTIDE SEQUENCE [LARGE SCALE GENOMIC DNA]</scope>
    <source>
        <strain evidence="4 5">FCR-1</strain>
    </source>
</reference>
<dbReference type="PANTHER" id="PTHR35303">
    <property type="entry name" value="OS02G0197800 PROTEIN"/>
    <property type="match status" value="1"/>
</dbReference>
<sequence>MSYGSQHIPTEIRQKRADRLVEISWDTGEKFSYTMEFLRVCCPCAKCVGHTPDQAQLIDGQQDVTIRAIEPVGHYAIKISFSDGHDSGLFSWETLFDLGARMEAIWQDYLEALKSAGKRRKASVIPIMQAT</sequence>
<proteinExistence type="predicted"/>
<keyword evidence="5" id="KW-1185">Reference proteome</keyword>
<reference evidence="4 5" key="1">
    <citation type="submission" date="2024-05" db="EMBL/GenBank/DDBJ databases">
        <authorList>
            <consortium name="Candidatus Magnetaquicoccaceae bacterium FCR-1 genome sequencing consortium"/>
            <person name="Shimoshige H."/>
            <person name="Shimamura S."/>
            <person name="Taoka A."/>
            <person name="Kobayashi H."/>
            <person name="Maekawa T."/>
        </authorList>
    </citation>
    <scope>NUCLEOTIDE SEQUENCE [LARGE SCALE GENOMIC DNA]</scope>
    <source>
        <strain evidence="4 5">FCR-1</strain>
    </source>
</reference>
<dbReference type="Pfam" id="PF06155">
    <property type="entry name" value="GBBH-like_N"/>
    <property type="match status" value="1"/>
</dbReference>
<evidence type="ECO:0000313" key="5">
    <source>
        <dbReference type="Proteomes" id="UP001628193"/>
    </source>
</evidence>
<evidence type="ECO:0000259" key="3">
    <source>
        <dbReference type="Pfam" id="PF06155"/>
    </source>
</evidence>
<dbReference type="InterPro" id="IPR010376">
    <property type="entry name" value="GBBH-like_N"/>
</dbReference>
<dbReference type="EMBL" id="BAAFGK010000002">
    <property type="protein sequence ID" value="GAB0056412.1"/>
    <property type="molecule type" value="Genomic_DNA"/>
</dbReference>
<keyword evidence="2" id="KW-0408">Iron</keyword>